<feature type="domain" description="GGDEF" evidence="3">
    <location>
        <begin position="538"/>
        <end position="676"/>
    </location>
</feature>
<dbReference type="EMBL" id="JARSFG010000003">
    <property type="protein sequence ID" value="MEC1177015.1"/>
    <property type="molecule type" value="Genomic_DNA"/>
</dbReference>
<dbReference type="Proteomes" id="UP001344888">
    <property type="component" value="Unassembled WGS sequence"/>
</dbReference>
<dbReference type="Pfam" id="PF08448">
    <property type="entry name" value="PAS_4"/>
    <property type="match status" value="1"/>
</dbReference>
<sequence>MMQPFLSESQFNIMFKNSKDMVFFMKKKGEDFEYIYINTKARHLFNIAPCGKTVSEIMSKNLAETILHYYNLAIETKEQQNYQDYDYYKNEVRKHETTVFPIFANNEVFILGIAKEITFDRDLQDKYLFMRSIFFKTFLSTVLISNDLKFLEANERFIDDFGICLESMQGQSFLSLPLIQGPYVSEWRSYLTDAQNGDNFTTKIVKFIDKENKTRSFTATFSPLASTNGDVLAIFLILQEVTDFIEQQKELRETSHGLAIIKNAINNAVELSIIDGDRKIIDLNDRFVARTGYTREELIGQTHDILDSGYHPPDFGEKMWEKLRRGEIWQGEICNRSKQGELYWVDTTIIPLTNAAGEIDSYFSVNYNTSEKKRLMIELQNSERTFRIITENMNDFIVIMDENGMIQYVSPSYVQTFKYTEEELIGKNYSSFLTEESETTWLSALKNMERHEMTIELALQTKKGDVIWTEGKYKAAKDDHIEHAYQIIMVSREITERKKLENSLRFMAYHDNLTQLPNRRYLEKEFPRVLNVAKKNNRSIAVLYIDGDNFKEINDQYGHDVGDAFIKLTGERIASSIRESDFVVRIGGDEFVAVLANLSIIEKERKKVIQDIIERVKYNLQLGADIQGYHFKPTVSIGVSYYPDHAATLETLLENADKALYKAKTVEKNGFKIYDDVQ</sequence>
<keyword evidence="5" id="KW-1185">Reference proteome</keyword>
<dbReference type="Gene3D" id="3.30.450.20">
    <property type="entry name" value="PAS domain"/>
    <property type="match status" value="4"/>
</dbReference>
<dbReference type="InterPro" id="IPR013656">
    <property type="entry name" value="PAS_4"/>
</dbReference>
<feature type="domain" description="PAS" evidence="1">
    <location>
        <begin position="273"/>
        <end position="314"/>
    </location>
</feature>
<gene>
    <name evidence="4" type="ORF">P9B03_00835</name>
</gene>
<dbReference type="Gene3D" id="3.30.70.270">
    <property type="match status" value="1"/>
</dbReference>
<dbReference type="PROSITE" id="PS50112">
    <property type="entry name" value="PAS"/>
    <property type="match status" value="2"/>
</dbReference>
<feature type="domain" description="PAC" evidence="2">
    <location>
        <begin position="453"/>
        <end position="506"/>
    </location>
</feature>
<dbReference type="SUPFAM" id="SSF55785">
    <property type="entry name" value="PYP-like sensor domain (PAS domain)"/>
    <property type="match status" value="4"/>
</dbReference>
<feature type="domain" description="PAC" evidence="2">
    <location>
        <begin position="329"/>
        <end position="381"/>
    </location>
</feature>
<dbReference type="CDD" id="cd00130">
    <property type="entry name" value="PAS"/>
    <property type="match status" value="3"/>
</dbReference>
<dbReference type="Pfam" id="PF00990">
    <property type="entry name" value="GGDEF"/>
    <property type="match status" value="1"/>
</dbReference>
<dbReference type="NCBIfam" id="TIGR00229">
    <property type="entry name" value="sensory_box"/>
    <property type="match status" value="2"/>
</dbReference>
<dbReference type="EC" id="2.7.7.65" evidence="4"/>
<dbReference type="SUPFAM" id="SSF55073">
    <property type="entry name" value="Nucleotide cyclase"/>
    <property type="match status" value="1"/>
</dbReference>
<dbReference type="Pfam" id="PF13426">
    <property type="entry name" value="PAS_9"/>
    <property type="match status" value="2"/>
</dbReference>
<evidence type="ECO:0000313" key="4">
    <source>
        <dbReference type="EMBL" id="MEC1177015.1"/>
    </source>
</evidence>
<evidence type="ECO:0000313" key="5">
    <source>
        <dbReference type="Proteomes" id="UP001344888"/>
    </source>
</evidence>
<dbReference type="InterPro" id="IPR029787">
    <property type="entry name" value="Nucleotide_cyclase"/>
</dbReference>
<dbReference type="InterPro" id="IPR043128">
    <property type="entry name" value="Rev_trsase/Diguanyl_cyclase"/>
</dbReference>
<dbReference type="InterPro" id="IPR052155">
    <property type="entry name" value="Biofilm_reg_signaling"/>
</dbReference>
<dbReference type="CDD" id="cd01949">
    <property type="entry name" value="GGDEF"/>
    <property type="match status" value="1"/>
</dbReference>
<accession>A0AAW9NHW2</accession>
<keyword evidence="4" id="KW-0548">Nucleotidyltransferase</keyword>
<dbReference type="PROSITE" id="PS50887">
    <property type="entry name" value="GGDEF"/>
    <property type="match status" value="1"/>
</dbReference>
<organism evidence="4 5">
    <name type="scientific">Metasolibacillus meyeri</name>
    <dbReference type="NCBI Taxonomy" id="1071052"/>
    <lineage>
        <taxon>Bacteria</taxon>
        <taxon>Bacillati</taxon>
        <taxon>Bacillota</taxon>
        <taxon>Bacilli</taxon>
        <taxon>Bacillales</taxon>
        <taxon>Caryophanaceae</taxon>
        <taxon>Metasolibacillus</taxon>
    </lineage>
</organism>
<dbReference type="GO" id="GO:0052621">
    <property type="term" value="F:diguanylate cyclase activity"/>
    <property type="evidence" value="ECO:0007669"/>
    <property type="project" value="UniProtKB-EC"/>
</dbReference>
<reference evidence="4 5" key="1">
    <citation type="submission" date="2023-03" db="EMBL/GenBank/DDBJ databases">
        <title>Bacillus Genome Sequencing.</title>
        <authorList>
            <person name="Dunlap C."/>
        </authorList>
    </citation>
    <scope>NUCLEOTIDE SEQUENCE [LARGE SCALE GENOMIC DNA]</scope>
    <source>
        <strain evidence="4 5">B-59205</strain>
    </source>
</reference>
<dbReference type="PANTHER" id="PTHR44757">
    <property type="entry name" value="DIGUANYLATE CYCLASE DGCP"/>
    <property type="match status" value="1"/>
</dbReference>
<evidence type="ECO:0000259" key="3">
    <source>
        <dbReference type="PROSITE" id="PS50887"/>
    </source>
</evidence>
<dbReference type="InterPro" id="IPR000700">
    <property type="entry name" value="PAS-assoc_C"/>
</dbReference>
<proteinExistence type="predicted"/>
<dbReference type="InterPro" id="IPR001610">
    <property type="entry name" value="PAC"/>
</dbReference>
<dbReference type="FunFam" id="3.30.70.270:FF:000001">
    <property type="entry name" value="Diguanylate cyclase domain protein"/>
    <property type="match status" value="1"/>
</dbReference>
<evidence type="ECO:0000259" key="2">
    <source>
        <dbReference type="PROSITE" id="PS50113"/>
    </source>
</evidence>
<dbReference type="InterPro" id="IPR000160">
    <property type="entry name" value="GGDEF_dom"/>
</dbReference>
<dbReference type="SMART" id="SM00267">
    <property type="entry name" value="GGDEF"/>
    <property type="match status" value="1"/>
</dbReference>
<evidence type="ECO:0000259" key="1">
    <source>
        <dbReference type="PROSITE" id="PS50112"/>
    </source>
</evidence>
<dbReference type="RefSeq" id="WP_326121230.1">
    <property type="nucleotide sequence ID" value="NZ_JARSFG010000003.1"/>
</dbReference>
<protein>
    <submittedName>
        <fullName evidence="4">Diguanylate cyclase</fullName>
        <ecNumber evidence="4">2.7.7.65</ecNumber>
    </submittedName>
</protein>
<feature type="domain" description="PAS" evidence="1">
    <location>
        <begin position="382"/>
        <end position="452"/>
    </location>
</feature>
<dbReference type="PANTHER" id="PTHR44757:SF2">
    <property type="entry name" value="BIOFILM ARCHITECTURE MAINTENANCE PROTEIN MBAA"/>
    <property type="match status" value="1"/>
</dbReference>
<comment type="caution">
    <text evidence="4">The sequence shown here is derived from an EMBL/GenBank/DDBJ whole genome shotgun (WGS) entry which is preliminary data.</text>
</comment>
<dbReference type="SMART" id="SM00086">
    <property type="entry name" value="PAC"/>
    <property type="match status" value="3"/>
</dbReference>
<name>A0AAW9NHW2_9BACL</name>
<dbReference type="NCBIfam" id="TIGR00254">
    <property type="entry name" value="GGDEF"/>
    <property type="match status" value="1"/>
</dbReference>
<dbReference type="PROSITE" id="PS50113">
    <property type="entry name" value="PAC"/>
    <property type="match status" value="2"/>
</dbReference>
<dbReference type="InterPro" id="IPR000014">
    <property type="entry name" value="PAS"/>
</dbReference>
<dbReference type="InterPro" id="IPR035965">
    <property type="entry name" value="PAS-like_dom_sf"/>
</dbReference>
<keyword evidence="4" id="KW-0808">Transferase</keyword>
<dbReference type="AlphaFoldDB" id="A0AAW9NHW2"/>
<dbReference type="SMART" id="SM00091">
    <property type="entry name" value="PAS"/>
    <property type="match status" value="4"/>
</dbReference>